<evidence type="ECO:0000256" key="1">
    <source>
        <dbReference type="HAMAP-Rule" id="MF_01187"/>
    </source>
</evidence>
<comment type="similarity">
    <text evidence="1">Belongs to the UPF0434 family.</text>
</comment>
<dbReference type="PANTHER" id="PTHR33505">
    <property type="entry name" value="ZGC:162634"/>
    <property type="match status" value="1"/>
</dbReference>
<dbReference type="EMBL" id="JAKFHA010000037">
    <property type="protein sequence ID" value="MCF2532702.1"/>
    <property type="molecule type" value="Genomic_DNA"/>
</dbReference>
<dbReference type="InterPro" id="IPR005651">
    <property type="entry name" value="Trm112-like"/>
</dbReference>
<gene>
    <name evidence="2" type="ORF">LZ495_36590</name>
</gene>
<dbReference type="Gene3D" id="2.20.25.10">
    <property type="match status" value="1"/>
</dbReference>
<dbReference type="RefSeq" id="WP_235057474.1">
    <property type="nucleotide sequence ID" value="NZ_JAKFHA010000037.1"/>
</dbReference>
<dbReference type="Proteomes" id="UP001165378">
    <property type="component" value="Unassembled WGS sequence"/>
</dbReference>
<reference evidence="2" key="1">
    <citation type="submission" date="2022-01" db="EMBL/GenBank/DDBJ databases">
        <title>Genome-Based Taxonomic Classification of the Phylum Actinobacteria.</title>
        <authorList>
            <person name="Gao Y."/>
        </authorList>
    </citation>
    <scope>NUCLEOTIDE SEQUENCE</scope>
    <source>
        <strain evidence="2">KLBMP 8922</strain>
    </source>
</reference>
<evidence type="ECO:0000313" key="2">
    <source>
        <dbReference type="EMBL" id="MCF2532702.1"/>
    </source>
</evidence>
<dbReference type="Pfam" id="PF03966">
    <property type="entry name" value="Trm112p"/>
    <property type="match status" value="1"/>
</dbReference>
<organism evidence="2 3">
    <name type="scientific">Yinghuangia soli</name>
    <dbReference type="NCBI Taxonomy" id="2908204"/>
    <lineage>
        <taxon>Bacteria</taxon>
        <taxon>Bacillati</taxon>
        <taxon>Actinomycetota</taxon>
        <taxon>Actinomycetes</taxon>
        <taxon>Kitasatosporales</taxon>
        <taxon>Streptomycetaceae</taxon>
        <taxon>Yinghuangia</taxon>
    </lineage>
</organism>
<name>A0AA41Q7J9_9ACTN</name>
<proteinExistence type="inferred from homology"/>
<dbReference type="AlphaFoldDB" id="A0AA41Q7J9"/>
<dbReference type="HAMAP" id="MF_01187">
    <property type="entry name" value="UPF0434"/>
    <property type="match status" value="1"/>
</dbReference>
<evidence type="ECO:0000313" key="3">
    <source>
        <dbReference type="Proteomes" id="UP001165378"/>
    </source>
</evidence>
<sequence>MKLENSLLAIFACPVCRAPLAAGADAAELVCTSDACGLAYPVRDDIPVLLADEARRPGTGSGSA</sequence>
<keyword evidence="3" id="KW-1185">Reference proteome</keyword>
<protein>
    <recommendedName>
        <fullName evidence="1">UPF0434 protein LZ495_36590</fullName>
    </recommendedName>
</protein>
<dbReference type="GO" id="GO:0005829">
    <property type="term" value="C:cytosol"/>
    <property type="evidence" value="ECO:0007669"/>
    <property type="project" value="TreeGrafter"/>
</dbReference>
<dbReference type="PANTHER" id="PTHR33505:SF4">
    <property type="entry name" value="PROTEIN PREY, MITOCHONDRIAL"/>
    <property type="match status" value="1"/>
</dbReference>
<comment type="caution">
    <text evidence="2">The sequence shown here is derived from an EMBL/GenBank/DDBJ whole genome shotgun (WGS) entry which is preliminary data.</text>
</comment>
<dbReference type="SUPFAM" id="SSF158997">
    <property type="entry name" value="Trm112p-like"/>
    <property type="match status" value="1"/>
</dbReference>
<accession>A0AA41Q7J9</accession>